<sequence>MDSKPADSASQSSAKPPDVEPSAKDSNADAPVKASIVESPPAVSSITNRDSSGPESTPSMPSPSRISSWAKNLTFPKPVPPQEYNSQAGSAGMSTFARFTSELGMRLPSVTRVQDENVEGTSTAAQGGVLESLKKGLVDSSKNAVKAMQVKARHIVSQNKRRYQEGEFDLDMTYITENIIAMGFPAGDISSGLFGYIEGFYRNHMEEVIKFFETHHKVASFPFTDHNCPPIQLIPSFCQSAYSWLKDDISNVVVVHCKAGMARTGLMICSLLLFLKFFPTADEAIDSYNQKRCVDGKALVLPSACLGDFVFINALIGLGPPLLSLITVPEDFWIKAPKKGIVVFALPGQPGLTELVGDFKIHFHDGQGDFYCWLNTTMTENRKILDASDLDGFDKRKLPSPGFKVEIVMVDYDGTLPTSSKANSANQGSDGSSASVSVPTGEVSGNSSQSKVSKSEDDDVFSDSDGEESGASKSQQAHIASEGDPAVHKQSNTVAGTEKLSLRSQEPTLNNVSKEPTVVGSENPASAQALPHLDSVAASDFKAIAADTSVFTFGDEEDYESE</sequence>
<evidence type="ECO:0000259" key="6">
    <source>
        <dbReference type="PROSITE" id="PS51182"/>
    </source>
</evidence>
<feature type="compositionally biased region" description="Basic and acidic residues" evidence="3">
    <location>
        <begin position="17"/>
        <end position="27"/>
    </location>
</feature>
<dbReference type="InterPro" id="IPR029021">
    <property type="entry name" value="Prot-tyrosine_phosphatase-like"/>
</dbReference>
<dbReference type="InterPro" id="IPR016130">
    <property type="entry name" value="Tyr_Pase_AS"/>
</dbReference>
<accession>A0ABQ8HQK8</accession>
<protein>
    <submittedName>
        <fullName evidence="7">Uncharacterized protein</fullName>
    </submittedName>
</protein>
<evidence type="ECO:0000256" key="3">
    <source>
        <dbReference type="SAM" id="MobiDB-lite"/>
    </source>
</evidence>
<evidence type="ECO:0000313" key="8">
    <source>
        <dbReference type="Proteomes" id="UP000827721"/>
    </source>
</evidence>
<dbReference type="Pfam" id="PF22785">
    <property type="entry name" value="Tc-R-P"/>
    <property type="match status" value="1"/>
</dbReference>
<dbReference type="Gene3D" id="3.90.190.10">
    <property type="entry name" value="Protein tyrosine phosphatase superfamily"/>
    <property type="match status" value="1"/>
</dbReference>
<evidence type="ECO:0000256" key="2">
    <source>
        <dbReference type="ARBA" id="ARBA00022912"/>
    </source>
</evidence>
<dbReference type="SUPFAM" id="SSF52799">
    <property type="entry name" value="(Phosphotyrosine protein) phosphatases II"/>
    <property type="match status" value="1"/>
</dbReference>
<dbReference type="PROSITE" id="PS50056">
    <property type="entry name" value="TYR_PHOSPHATASE_2"/>
    <property type="match status" value="1"/>
</dbReference>
<feature type="domain" description="Tyrosine specific protein phosphatases" evidence="4">
    <location>
        <begin position="253"/>
        <end position="292"/>
    </location>
</feature>
<dbReference type="PROSITE" id="PS51182">
    <property type="entry name" value="C2_TENSIN"/>
    <property type="match status" value="1"/>
</dbReference>
<dbReference type="InterPro" id="IPR014020">
    <property type="entry name" value="Tensin_C2-dom"/>
</dbReference>
<organism evidence="7 8">
    <name type="scientific">Xanthoceras sorbifolium</name>
    <dbReference type="NCBI Taxonomy" id="99658"/>
    <lineage>
        <taxon>Eukaryota</taxon>
        <taxon>Viridiplantae</taxon>
        <taxon>Streptophyta</taxon>
        <taxon>Embryophyta</taxon>
        <taxon>Tracheophyta</taxon>
        <taxon>Spermatophyta</taxon>
        <taxon>Magnoliopsida</taxon>
        <taxon>eudicotyledons</taxon>
        <taxon>Gunneridae</taxon>
        <taxon>Pentapetalae</taxon>
        <taxon>rosids</taxon>
        <taxon>malvids</taxon>
        <taxon>Sapindales</taxon>
        <taxon>Sapindaceae</taxon>
        <taxon>Xanthoceroideae</taxon>
        <taxon>Xanthoceras</taxon>
    </lineage>
</organism>
<evidence type="ECO:0000313" key="7">
    <source>
        <dbReference type="EMBL" id="KAH7566627.1"/>
    </source>
</evidence>
<dbReference type="InterPro" id="IPR051281">
    <property type="entry name" value="Dual-spec_lipid-protein_phosph"/>
</dbReference>
<gene>
    <name evidence="7" type="ORF">JRO89_XS08G0204500</name>
</gene>
<feature type="compositionally biased region" description="Acidic residues" evidence="3">
    <location>
        <begin position="456"/>
        <end position="468"/>
    </location>
</feature>
<feature type="compositionally biased region" description="Polar residues" evidence="3">
    <location>
        <begin position="502"/>
        <end position="514"/>
    </location>
</feature>
<name>A0ABQ8HQK8_9ROSI</name>
<dbReference type="PROSITE" id="PS51181">
    <property type="entry name" value="PPASE_TENSIN"/>
    <property type="match status" value="1"/>
</dbReference>
<dbReference type="PANTHER" id="PTHR12305:SF87">
    <property type="entry name" value="PHOSPHATIDYLINOSITOL 3,4,5-TRISPHOSPHATE 3-PHOSPHATASE AND PROTEIN-TYROSINE-PHOSPHATASE PTEN2B"/>
    <property type="match status" value="1"/>
</dbReference>
<feature type="compositionally biased region" description="Polar residues" evidence="3">
    <location>
        <begin position="42"/>
        <end position="71"/>
    </location>
</feature>
<dbReference type="PANTHER" id="PTHR12305">
    <property type="entry name" value="PHOSPHATASE WITH HOMOLOGY TO TENSIN"/>
    <property type="match status" value="1"/>
</dbReference>
<dbReference type="InterPro" id="IPR055183">
    <property type="entry name" value="PTEN2A/B_C2"/>
</dbReference>
<feature type="compositionally biased region" description="Low complexity" evidence="3">
    <location>
        <begin position="443"/>
        <end position="452"/>
    </location>
</feature>
<feature type="region of interest" description="Disordered" evidence="3">
    <location>
        <begin position="1"/>
        <end position="89"/>
    </location>
</feature>
<reference evidence="7 8" key="1">
    <citation type="submission" date="2021-02" db="EMBL/GenBank/DDBJ databases">
        <title>Plant Genome Project.</title>
        <authorList>
            <person name="Zhang R.-G."/>
        </authorList>
    </citation>
    <scope>NUCLEOTIDE SEQUENCE [LARGE SCALE GENOMIC DNA]</scope>
    <source>
        <tissue evidence="7">Leaves</tissue>
    </source>
</reference>
<keyword evidence="8" id="KW-1185">Reference proteome</keyword>
<feature type="compositionally biased region" description="Polar residues" evidence="3">
    <location>
        <begin position="419"/>
        <end position="438"/>
    </location>
</feature>
<proteinExistence type="predicted"/>
<evidence type="ECO:0000259" key="4">
    <source>
        <dbReference type="PROSITE" id="PS50056"/>
    </source>
</evidence>
<comment type="caution">
    <text evidence="7">The sequence shown here is derived from an EMBL/GenBank/DDBJ whole genome shotgun (WGS) entry which is preliminary data.</text>
</comment>
<keyword evidence="2" id="KW-0904">Protein phosphatase</keyword>
<feature type="domain" description="C2 tensin-type" evidence="6">
    <location>
        <begin position="262"/>
        <end position="412"/>
    </location>
</feature>
<feature type="region of interest" description="Disordered" evidence="3">
    <location>
        <begin position="419"/>
        <end position="526"/>
    </location>
</feature>
<dbReference type="SMART" id="SM01326">
    <property type="entry name" value="PTEN_C2"/>
    <property type="match status" value="1"/>
</dbReference>
<dbReference type="Pfam" id="PF22918">
    <property type="entry name" value="PTEN2_C2"/>
    <property type="match status" value="1"/>
</dbReference>
<evidence type="ECO:0000256" key="1">
    <source>
        <dbReference type="ARBA" id="ARBA00022801"/>
    </source>
</evidence>
<dbReference type="Proteomes" id="UP000827721">
    <property type="component" value="Unassembled WGS sequence"/>
</dbReference>
<evidence type="ECO:0000259" key="5">
    <source>
        <dbReference type="PROSITE" id="PS51181"/>
    </source>
</evidence>
<dbReference type="EMBL" id="JAFEMO010000008">
    <property type="protein sequence ID" value="KAH7566627.1"/>
    <property type="molecule type" value="Genomic_DNA"/>
</dbReference>
<keyword evidence="1" id="KW-0378">Hydrolase</keyword>
<dbReference type="PROSITE" id="PS00383">
    <property type="entry name" value="TYR_PHOSPHATASE_1"/>
    <property type="match status" value="1"/>
</dbReference>
<feature type="domain" description="Phosphatase tensin-type" evidence="5">
    <location>
        <begin position="161"/>
        <end position="303"/>
    </location>
</feature>
<dbReference type="InterPro" id="IPR000387">
    <property type="entry name" value="Tyr_Pase_dom"/>
</dbReference>
<dbReference type="InterPro" id="IPR029023">
    <property type="entry name" value="Tensin_phosphatase"/>
</dbReference>